<proteinExistence type="predicted"/>
<evidence type="ECO:0000259" key="4">
    <source>
        <dbReference type="PROSITE" id="PS50966"/>
    </source>
</evidence>
<evidence type="ECO:0000256" key="3">
    <source>
        <dbReference type="PROSITE-ProRule" id="PRU00325"/>
    </source>
</evidence>
<dbReference type="Proteomes" id="UP000542776">
    <property type="component" value="Unassembled WGS sequence"/>
</dbReference>
<comment type="subunit">
    <text evidence="2">DNA polymerase III contains a core (composed of alpha, epsilon and theta chains) that associates with a tau subunit. This core dimerizes to form the POLIII' complex. PolIII' associates with the gamma complex (composed of gamma, delta, delta', psi and chi chains) and with the beta chain to form the complete DNA polymerase III complex.</text>
</comment>
<comment type="function">
    <text evidence="1">DNA polymerase III is a complex, multichain enzyme responsible for most of the replicative synthesis in bacteria. The epsilon subunit contain the editing function and is a proofreading 3'-5' exonuclease.</text>
</comment>
<dbReference type="SUPFAM" id="SSF53098">
    <property type="entry name" value="Ribonuclease H-like"/>
    <property type="match status" value="1"/>
</dbReference>
<dbReference type="InterPro" id="IPR036397">
    <property type="entry name" value="RNaseH_sf"/>
</dbReference>
<keyword evidence="3" id="KW-0479">Metal-binding</keyword>
<evidence type="ECO:0000256" key="1">
    <source>
        <dbReference type="ARBA" id="ARBA00025483"/>
    </source>
</evidence>
<dbReference type="GO" id="GO:0008408">
    <property type="term" value="F:3'-5' exonuclease activity"/>
    <property type="evidence" value="ECO:0007669"/>
    <property type="project" value="TreeGrafter"/>
</dbReference>
<dbReference type="EC" id="2.7.7.7" evidence="5"/>
<dbReference type="CDD" id="cd06130">
    <property type="entry name" value="DNA_pol_III_epsilon_like"/>
    <property type="match status" value="1"/>
</dbReference>
<keyword evidence="5" id="KW-0548">Nucleotidyltransferase</keyword>
<name>A0A7W6H673_9HYPH</name>
<keyword evidence="6" id="KW-1185">Reference proteome</keyword>
<sequence>MTVVAIDFETANAARSSPCAVGLAFVEGGVVTRRAYHLIRPRDMRFDPMNIRVHGIRPRDVEDAPEFPAVFESFADELDGALVLAHNASFDLGVIRETAGLYGLAHPAFASLCTVSVARRLWPDMPSRRLSALAARFEVGFTHHHAGEDAYACARIALEAVRETGAADIRDLAGTTRLAKPVAAMRARASEGIAARAMAARLPRPADGAHRLVVLGSKGTPYDVTLSAKRDGSWRLACSCVGARFRPDCRHVRELSAGDFRNLHEAGPAERAVLAAFVRGRTGSSLRG</sequence>
<dbReference type="RefSeq" id="WP_183200870.1">
    <property type="nucleotide sequence ID" value="NZ_JACIEK010000009.1"/>
</dbReference>
<evidence type="ECO:0000256" key="2">
    <source>
        <dbReference type="ARBA" id="ARBA00026073"/>
    </source>
</evidence>
<dbReference type="InterPro" id="IPR013520">
    <property type="entry name" value="Ribonucl_H"/>
</dbReference>
<dbReference type="AlphaFoldDB" id="A0A7W6H673"/>
<dbReference type="InterPro" id="IPR007527">
    <property type="entry name" value="Znf_SWIM"/>
</dbReference>
<keyword evidence="3" id="KW-0862">Zinc</keyword>
<accession>A0A7W6H673</accession>
<dbReference type="PANTHER" id="PTHR30231:SF42">
    <property type="entry name" value="EXONUCLEASE"/>
    <property type="match status" value="1"/>
</dbReference>
<dbReference type="EMBL" id="JACIEK010000009">
    <property type="protein sequence ID" value="MBB3999320.1"/>
    <property type="molecule type" value="Genomic_DNA"/>
</dbReference>
<evidence type="ECO:0000313" key="5">
    <source>
        <dbReference type="EMBL" id="MBB3999320.1"/>
    </source>
</evidence>
<dbReference type="GO" id="GO:0003887">
    <property type="term" value="F:DNA-directed DNA polymerase activity"/>
    <property type="evidence" value="ECO:0007669"/>
    <property type="project" value="UniProtKB-EC"/>
</dbReference>
<evidence type="ECO:0000313" key="6">
    <source>
        <dbReference type="Proteomes" id="UP000542776"/>
    </source>
</evidence>
<comment type="caution">
    <text evidence="5">The sequence shown here is derived from an EMBL/GenBank/DDBJ whole genome shotgun (WGS) entry which is preliminary data.</text>
</comment>
<dbReference type="Gene3D" id="3.30.420.10">
    <property type="entry name" value="Ribonuclease H-like superfamily/Ribonuclease H"/>
    <property type="match status" value="1"/>
</dbReference>
<reference evidence="5 6" key="1">
    <citation type="submission" date="2020-08" db="EMBL/GenBank/DDBJ databases">
        <title>Genomic Encyclopedia of Type Strains, Phase IV (KMG-IV): sequencing the most valuable type-strain genomes for metagenomic binning, comparative biology and taxonomic classification.</title>
        <authorList>
            <person name="Goeker M."/>
        </authorList>
    </citation>
    <scope>NUCLEOTIDE SEQUENCE [LARGE SCALE GENOMIC DNA]</scope>
    <source>
        <strain evidence="5 6">DSM 102238</strain>
    </source>
</reference>
<dbReference type="SMART" id="SM00479">
    <property type="entry name" value="EXOIII"/>
    <property type="match status" value="1"/>
</dbReference>
<dbReference type="Pfam" id="PF00929">
    <property type="entry name" value="RNase_T"/>
    <property type="match status" value="1"/>
</dbReference>
<dbReference type="GO" id="GO:0003676">
    <property type="term" value="F:nucleic acid binding"/>
    <property type="evidence" value="ECO:0007669"/>
    <property type="project" value="InterPro"/>
</dbReference>
<feature type="domain" description="SWIM-type" evidence="4">
    <location>
        <begin position="222"/>
        <end position="260"/>
    </location>
</feature>
<protein>
    <submittedName>
        <fullName evidence="5">DNA polymerase-3 subunit epsilon</fullName>
        <ecNumber evidence="5">2.7.7.7</ecNumber>
    </submittedName>
</protein>
<keyword evidence="5" id="KW-0808">Transferase</keyword>
<dbReference type="InterPro" id="IPR012337">
    <property type="entry name" value="RNaseH-like_sf"/>
</dbReference>
<dbReference type="PROSITE" id="PS50966">
    <property type="entry name" value="ZF_SWIM"/>
    <property type="match status" value="1"/>
</dbReference>
<gene>
    <name evidence="5" type="ORF">GGR04_003189</name>
</gene>
<dbReference type="GO" id="GO:0005829">
    <property type="term" value="C:cytosol"/>
    <property type="evidence" value="ECO:0007669"/>
    <property type="project" value="TreeGrafter"/>
</dbReference>
<dbReference type="GO" id="GO:0008270">
    <property type="term" value="F:zinc ion binding"/>
    <property type="evidence" value="ECO:0007669"/>
    <property type="project" value="UniProtKB-KW"/>
</dbReference>
<organism evidence="5 6">
    <name type="scientific">Aureimonas pseudogalii</name>
    <dbReference type="NCBI Taxonomy" id="1744844"/>
    <lineage>
        <taxon>Bacteria</taxon>
        <taxon>Pseudomonadati</taxon>
        <taxon>Pseudomonadota</taxon>
        <taxon>Alphaproteobacteria</taxon>
        <taxon>Hyphomicrobiales</taxon>
        <taxon>Aurantimonadaceae</taxon>
        <taxon>Aureimonas</taxon>
    </lineage>
</organism>
<dbReference type="FunFam" id="3.30.420.10:FF:000045">
    <property type="entry name" value="3'-5' exonuclease DinG"/>
    <property type="match status" value="1"/>
</dbReference>
<keyword evidence="3" id="KW-0863">Zinc-finger</keyword>
<dbReference type="PANTHER" id="PTHR30231">
    <property type="entry name" value="DNA POLYMERASE III SUBUNIT EPSILON"/>
    <property type="match status" value="1"/>
</dbReference>